<evidence type="ECO:0000259" key="1">
    <source>
        <dbReference type="Pfam" id="PF02579"/>
    </source>
</evidence>
<accession>A0A3P3XKZ2</accession>
<dbReference type="Gene3D" id="3.30.420.130">
    <property type="entry name" value="Dinitrogenase iron-molybdenum cofactor biosynthesis domain"/>
    <property type="match status" value="1"/>
</dbReference>
<dbReference type="EMBL" id="FWDM01000025">
    <property type="protein sequence ID" value="SLM14086.1"/>
    <property type="molecule type" value="Genomic_DNA"/>
</dbReference>
<dbReference type="Pfam" id="PF02579">
    <property type="entry name" value="Nitro_FeMo-Co"/>
    <property type="match status" value="1"/>
</dbReference>
<organism evidence="2">
    <name type="scientific">uncultured spirochete</name>
    <dbReference type="NCBI Taxonomy" id="156406"/>
    <lineage>
        <taxon>Bacteria</taxon>
        <taxon>Pseudomonadati</taxon>
        <taxon>Spirochaetota</taxon>
        <taxon>Spirochaetia</taxon>
        <taxon>Spirochaetales</taxon>
        <taxon>environmental samples</taxon>
    </lineage>
</organism>
<feature type="domain" description="Dinitrogenase iron-molybdenum cofactor biosynthesis" evidence="1">
    <location>
        <begin position="39"/>
        <end position="130"/>
    </location>
</feature>
<proteinExistence type="predicted"/>
<dbReference type="PANTHER" id="PTHR42983">
    <property type="entry name" value="DINITROGENASE IRON-MOLYBDENUM COFACTOR PROTEIN-RELATED"/>
    <property type="match status" value="1"/>
</dbReference>
<reference evidence="2" key="1">
    <citation type="submission" date="2017-02" db="EMBL/GenBank/DDBJ databases">
        <authorList>
            <person name="Regsiter A."/>
            <person name="William W."/>
        </authorList>
    </citation>
    <scope>NUCLEOTIDE SEQUENCE</scope>
    <source>
        <strain evidence="2">Bib</strain>
    </source>
</reference>
<dbReference type="InterPro" id="IPR036105">
    <property type="entry name" value="DiNase_FeMo-co_biosyn_sf"/>
</dbReference>
<protein>
    <submittedName>
        <fullName evidence="2">Dinitrogenase iron-molybdenum cofactor biosynthesis protein (Modular protein)</fullName>
    </submittedName>
</protein>
<dbReference type="InterPro" id="IPR003731">
    <property type="entry name" value="Di-Nase_FeMo-co_biosynth"/>
</dbReference>
<evidence type="ECO:0000313" key="2">
    <source>
        <dbReference type="EMBL" id="SLM14086.1"/>
    </source>
</evidence>
<name>A0A3P3XKZ2_9SPIR</name>
<dbReference type="AlphaFoldDB" id="A0A3P3XKZ2"/>
<dbReference type="PANTHER" id="PTHR42983:SF1">
    <property type="entry name" value="IRON-MOLYBDENUM PROTEIN"/>
    <property type="match status" value="1"/>
</dbReference>
<dbReference type="SUPFAM" id="SSF53146">
    <property type="entry name" value="Nitrogenase accessory factor-like"/>
    <property type="match status" value="1"/>
</dbReference>
<sequence>MALDIGTISEMAITAIMTKTTMGGKLKIIFSASENKGKDSFLDDRFGRAAGFVVYEEETDQWSWIDNASNVNAAGGAGVQAGQAVVNSGATVYIGAQLGPKAMAVLARSTMKLFAGVPGKTARENYELFKAGKLEKIE</sequence>
<gene>
    <name evidence="2" type="ORF">SPIROBIBN47_310026</name>
</gene>